<evidence type="ECO:0000256" key="5">
    <source>
        <dbReference type="ARBA" id="ARBA00023015"/>
    </source>
</evidence>
<organism evidence="11 12">
    <name type="scientific">Dimargaris verticillata</name>
    <dbReference type="NCBI Taxonomy" id="2761393"/>
    <lineage>
        <taxon>Eukaryota</taxon>
        <taxon>Fungi</taxon>
        <taxon>Fungi incertae sedis</taxon>
        <taxon>Zoopagomycota</taxon>
        <taxon>Kickxellomycotina</taxon>
        <taxon>Dimargaritomycetes</taxon>
        <taxon>Dimargaritales</taxon>
        <taxon>Dimargaritaceae</taxon>
        <taxon>Dimargaris</taxon>
    </lineage>
</organism>
<proteinExistence type="inferred from homology"/>
<feature type="repeat" description="TPR" evidence="9">
    <location>
        <begin position="49"/>
        <end position="82"/>
    </location>
</feature>
<dbReference type="SUPFAM" id="SSF81901">
    <property type="entry name" value="HCP-like"/>
    <property type="match status" value="1"/>
</dbReference>
<comment type="similarity">
    <text evidence="8">Belongs to the CYC8/SSN6 family.</text>
</comment>
<keyword evidence="6" id="KW-0804">Transcription</keyword>
<feature type="compositionally biased region" description="Pro residues" evidence="10">
    <location>
        <begin position="29"/>
        <end position="40"/>
    </location>
</feature>
<keyword evidence="4 9" id="KW-0802">TPR repeat</keyword>
<dbReference type="Pfam" id="PF13181">
    <property type="entry name" value="TPR_8"/>
    <property type="match status" value="2"/>
</dbReference>
<evidence type="ECO:0000256" key="9">
    <source>
        <dbReference type="PROSITE-ProRule" id="PRU00339"/>
    </source>
</evidence>
<feature type="repeat" description="TPR" evidence="9">
    <location>
        <begin position="299"/>
        <end position="332"/>
    </location>
</feature>
<keyword evidence="5" id="KW-0805">Transcription regulation</keyword>
<feature type="repeat" description="TPR" evidence="9">
    <location>
        <begin position="190"/>
        <end position="223"/>
    </location>
</feature>
<dbReference type="Pfam" id="PF12895">
    <property type="entry name" value="ANAPC3"/>
    <property type="match status" value="1"/>
</dbReference>
<evidence type="ECO:0000256" key="6">
    <source>
        <dbReference type="ARBA" id="ARBA00023163"/>
    </source>
</evidence>
<feature type="repeat" description="TPR" evidence="9">
    <location>
        <begin position="117"/>
        <end position="150"/>
    </location>
</feature>
<keyword evidence="7" id="KW-0539">Nucleus</keyword>
<dbReference type="FunFam" id="1.25.40.10:FF:000403">
    <property type="entry name" value="General transcriptional repressor, putative"/>
    <property type="match status" value="1"/>
</dbReference>
<dbReference type="EMBL" id="JANBQB010000055">
    <property type="protein sequence ID" value="KAJ1983445.1"/>
    <property type="molecule type" value="Genomic_DNA"/>
</dbReference>
<comment type="caution">
    <text evidence="11">The sequence shown here is derived from an EMBL/GenBank/DDBJ whole genome shotgun (WGS) entry which is preliminary data.</text>
</comment>
<sequence length="778" mass="87638">MATSAMSHQAPSGGNGSAPKTDQHQPPNGVAPPAPKPLPPLSKEAELKEQIWIKIGAIAESMDQFDRAIKAYDAALNHNPYSIPALTQIAALYRSQDEFSKASDYFQRVLSVDPNNGEIWGAIGHCFLMMDSLTRAYSAYQQALYHLPNAKEPKLWYGIGILYDRFGSYDHAEEAFSAVMKIDPSFEKANEIYFRLGIIYKSQGKYDKSLSCYQYVLNNPPKPLTEADVYFQIGHVHELSKDYARARDAYERVLTESPGHAKVLQQLGWLYAQPNTGFTNPEHAISLMTKSIESDGTDAQSWYLLGRCYMNEKKHNPAYEAYQQAVYRDGNNAHFWCSIGVLYFQITQYRDALDAYSRALRFNPQLSEVWHNLGTLYETCNNQIEDAINAYSRALEIDPSDEVVKQRMQLLHHAQASGGNAHMTPVPNPQDPAVFHSQVPPPNCQEAQGNLQWAIHRRQSMGVVPCPVVCHPMVNQVVHRRLDLQVVLSPRITLQPRAVTTATMACRVITLLRRLVLDAMGAPTGHHRQCPPMGSTREPHWVLRRVRAKWPQCGTSQGILMSVLASLLPPIWGHQCTNRATVIPEPWVVAHTALLAPHLPRQGTVQRIPITRLCLLEALDHRRITTLFRNRHQVTCSHHPTEALVGVDHCVRQLLRAFHRICTIAEAIFHLHRVVTRLLLPRAVLLGWGLVWDHRIPRPLSHRRLEVIQPNSRPMAQGCLTLRPILIDAGLTTVGCANRKKAQCTLATLAARTIQVTLTGLSRTMAIRTRILKWSIAW</sequence>
<dbReference type="GO" id="GO:0017053">
    <property type="term" value="C:transcription repressor complex"/>
    <property type="evidence" value="ECO:0007669"/>
    <property type="project" value="UniProtKB-ARBA"/>
</dbReference>
<dbReference type="FunFam" id="1.25.40.10:FF:000078">
    <property type="entry name" value="Transcriptional corepressor Cyc8"/>
    <property type="match status" value="1"/>
</dbReference>
<feature type="repeat" description="TPR" evidence="9">
    <location>
        <begin position="333"/>
        <end position="366"/>
    </location>
</feature>
<name>A0A9W8BBR1_9FUNG</name>
<keyword evidence="2" id="KW-0678">Repressor</keyword>
<dbReference type="PANTHER" id="PTHR14017">
    <property type="entry name" value="LYSINE-SPECIFIC DEMETHYLASE"/>
    <property type="match status" value="1"/>
</dbReference>
<gene>
    <name evidence="11" type="primary">SSN6</name>
    <name evidence="11" type="ORF">H4R34_001279</name>
</gene>
<keyword evidence="12" id="KW-1185">Reference proteome</keyword>
<dbReference type="OrthoDB" id="418911at2759"/>
<dbReference type="GO" id="GO:0031490">
    <property type="term" value="F:chromatin DNA binding"/>
    <property type="evidence" value="ECO:0007669"/>
    <property type="project" value="TreeGrafter"/>
</dbReference>
<comment type="subcellular location">
    <subcellularLocation>
        <location evidence="1">Nucleus</location>
    </subcellularLocation>
</comment>
<dbReference type="PROSITE" id="PS50293">
    <property type="entry name" value="TPR_REGION"/>
    <property type="match status" value="3"/>
</dbReference>
<dbReference type="InterPro" id="IPR051630">
    <property type="entry name" value="Corepressor-Demethylase"/>
</dbReference>
<keyword evidence="3" id="KW-0677">Repeat</keyword>
<evidence type="ECO:0000256" key="2">
    <source>
        <dbReference type="ARBA" id="ARBA00022491"/>
    </source>
</evidence>
<evidence type="ECO:0000313" key="12">
    <source>
        <dbReference type="Proteomes" id="UP001151582"/>
    </source>
</evidence>
<evidence type="ECO:0000256" key="8">
    <source>
        <dbReference type="ARBA" id="ARBA00061082"/>
    </source>
</evidence>
<feature type="repeat" description="TPR" evidence="9">
    <location>
        <begin position="83"/>
        <end position="116"/>
    </location>
</feature>
<dbReference type="PANTHER" id="PTHR14017:SF1">
    <property type="entry name" value="LD02225P"/>
    <property type="match status" value="1"/>
</dbReference>
<dbReference type="SUPFAM" id="SSF48452">
    <property type="entry name" value="TPR-like"/>
    <property type="match status" value="1"/>
</dbReference>
<evidence type="ECO:0000256" key="3">
    <source>
        <dbReference type="ARBA" id="ARBA00022737"/>
    </source>
</evidence>
<dbReference type="GO" id="GO:0010468">
    <property type="term" value="P:regulation of gene expression"/>
    <property type="evidence" value="ECO:0007669"/>
    <property type="project" value="TreeGrafter"/>
</dbReference>
<evidence type="ECO:0000313" key="11">
    <source>
        <dbReference type="EMBL" id="KAJ1983445.1"/>
    </source>
</evidence>
<dbReference type="Pfam" id="PF14559">
    <property type="entry name" value="TPR_19"/>
    <property type="match status" value="1"/>
</dbReference>
<dbReference type="Proteomes" id="UP001151582">
    <property type="component" value="Unassembled WGS sequence"/>
</dbReference>
<dbReference type="Gene3D" id="1.25.40.10">
    <property type="entry name" value="Tetratricopeptide repeat domain"/>
    <property type="match status" value="2"/>
</dbReference>
<dbReference type="GO" id="GO:0000978">
    <property type="term" value="F:RNA polymerase II cis-regulatory region sequence-specific DNA binding"/>
    <property type="evidence" value="ECO:0007669"/>
    <property type="project" value="TreeGrafter"/>
</dbReference>
<evidence type="ECO:0000256" key="10">
    <source>
        <dbReference type="SAM" id="MobiDB-lite"/>
    </source>
</evidence>
<dbReference type="InterPro" id="IPR019734">
    <property type="entry name" value="TPR_rpt"/>
</dbReference>
<evidence type="ECO:0000256" key="7">
    <source>
        <dbReference type="ARBA" id="ARBA00023242"/>
    </source>
</evidence>
<dbReference type="PROSITE" id="PS50005">
    <property type="entry name" value="TPR"/>
    <property type="match status" value="8"/>
</dbReference>
<reference evidence="11" key="1">
    <citation type="submission" date="2022-07" db="EMBL/GenBank/DDBJ databases">
        <title>Phylogenomic reconstructions and comparative analyses of Kickxellomycotina fungi.</title>
        <authorList>
            <person name="Reynolds N.K."/>
            <person name="Stajich J.E."/>
            <person name="Barry K."/>
            <person name="Grigoriev I.V."/>
            <person name="Crous P."/>
            <person name="Smith M.E."/>
        </authorList>
    </citation>
    <scope>NUCLEOTIDE SEQUENCE</scope>
    <source>
        <strain evidence="11">RSA 567</strain>
    </source>
</reference>
<evidence type="ECO:0000256" key="4">
    <source>
        <dbReference type="ARBA" id="ARBA00022803"/>
    </source>
</evidence>
<feature type="repeat" description="TPR" evidence="9">
    <location>
        <begin position="153"/>
        <end position="186"/>
    </location>
</feature>
<feature type="region of interest" description="Disordered" evidence="10">
    <location>
        <begin position="1"/>
        <end position="41"/>
    </location>
</feature>
<dbReference type="AlphaFoldDB" id="A0A9W8BBR1"/>
<dbReference type="Pfam" id="PF13432">
    <property type="entry name" value="TPR_16"/>
    <property type="match status" value="1"/>
</dbReference>
<dbReference type="InterPro" id="IPR011990">
    <property type="entry name" value="TPR-like_helical_dom_sf"/>
</dbReference>
<feature type="compositionally biased region" description="Polar residues" evidence="10">
    <location>
        <begin position="1"/>
        <end position="26"/>
    </location>
</feature>
<dbReference type="SMART" id="SM00028">
    <property type="entry name" value="TPR"/>
    <property type="match status" value="9"/>
</dbReference>
<dbReference type="GO" id="GO:0005634">
    <property type="term" value="C:nucleus"/>
    <property type="evidence" value="ECO:0007669"/>
    <property type="project" value="UniProtKB-SubCell"/>
</dbReference>
<accession>A0A9W8BBR1</accession>
<evidence type="ECO:0000256" key="1">
    <source>
        <dbReference type="ARBA" id="ARBA00004123"/>
    </source>
</evidence>
<feature type="repeat" description="TPR" evidence="9">
    <location>
        <begin position="227"/>
        <end position="260"/>
    </location>
</feature>
<protein>
    <submittedName>
        <fullName evidence="11">Glucose repression mediator protein</fullName>
    </submittedName>
</protein>